<dbReference type="Proteomes" id="UP000002608">
    <property type="component" value="Chromosome"/>
</dbReference>
<proteinExistence type="predicted"/>
<protein>
    <submittedName>
        <fullName evidence="1">Thiamine biosynthesis protein ThiS</fullName>
    </submittedName>
</protein>
<evidence type="ECO:0000313" key="1">
    <source>
        <dbReference type="EMBL" id="ABV87700.1"/>
    </source>
</evidence>
<dbReference type="OrthoDB" id="6388078at2"/>
<name>A8H563_SHEPA</name>
<dbReference type="HOGENOM" id="CLU_174611_2_1_6"/>
<dbReference type="EMBL" id="CP000851">
    <property type="protein sequence ID" value="ABV87700.1"/>
    <property type="molecule type" value="Genomic_DNA"/>
</dbReference>
<organism evidence="1 2">
    <name type="scientific">Shewanella pealeana (strain ATCC 700345 / ANG-SQ1)</name>
    <dbReference type="NCBI Taxonomy" id="398579"/>
    <lineage>
        <taxon>Bacteria</taxon>
        <taxon>Pseudomonadati</taxon>
        <taxon>Pseudomonadota</taxon>
        <taxon>Gammaproteobacteria</taxon>
        <taxon>Alteromonadales</taxon>
        <taxon>Shewanellaceae</taxon>
        <taxon>Shewanella</taxon>
    </lineage>
</organism>
<sequence>MYKGNDSIAISINDESKQVAINSSVQSVIEMYAEVRGVDIQGIAIALNGEVLPRVRWQTVSCLADDKLEIFSVVAGG</sequence>
<dbReference type="PANTHER" id="PTHR34472">
    <property type="entry name" value="SULFUR CARRIER PROTEIN THIS"/>
    <property type="match status" value="1"/>
</dbReference>
<dbReference type="NCBIfam" id="TIGR01683">
    <property type="entry name" value="thiS"/>
    <property type="match status" value="1"/>
</dbReference>
<dbReference type="PANTHER" id="PTHR34472:SF1">
    <property type="entry name" value="SULFUR CARRIER PROTEIN THIS"/>
    <property type="match status" value="1"/>
</dbReference>
<dbReference type="InterPro" id="IPR003749">
    <property type="entry name" value="ThiS/MoaD-like"/>
</dbReference>
<dbReference type="InterPro" id="IPR016155">
    <property type="entry name" value="Mopterin_synth/thiamin_S_b"/>
</dbReference>
<dbReference type="InterPro" id="IPR010035">
    <property type="entry name" value="Thi_S"/>
</dbReference>
<gene>
    <name evidence="1" type="ordered locus">Spea_2380</name>
</gene>
<dbReference type="Pfam" id="PF02597">
    <property type="entry name" value="ThiS"/>
    <property type="match status" value="1"/>
</dbReference>
<evidence type="ECO:0000313" key="2">
    <source>
        <dbReference type="Proteomes" id="UP000002608"/>
    </source>
</evidence>
<accession>A8H563</accession>
<dbReference type="STRING" id="398579.Spea_2380"/>
<dbReference type="KEGG" id="spl:Spea_2380"/>
<dbReference type="CDD" id="cd00565">
    <property type="entry name" value="Ubl_ThiS"/>
    <property type="match status" value="1"/>
</dbReference>
<reference evidence="1 2" key="1">
    <citation type="submission" date="2007-10" db="EMBL/GenBank/DDBJ databases">
        <title>Complete sequence of Shewanella pealeana ATCC 700345.</title>
        <authorList>
            <consortium name="US DOE Joint Genome Institute"/>
            <person name="Copeland A."/>
            <person name="Lucas S."/>
            <person name="Lapidus A."/>
            <person name="Barry K."/>
            <person name="Glavina del Rio T."/>
            <person name="Dalin E."/>
            <person name="Tice H."/>
            <person name="Pitluck S."/>
            <person name="Chertkov O."/>
            <person name="Brettin T."/>
            <person name="Bruce D."/>
            <person name="Detter J.C."/>
            <person name="Han C."/>
            <person name="Schmutz J."/>
            <person name="Larimer F."/>
            <person name="Land M."/>
            <person name="Hauser L."/>
            <person name="Kyrpides N."/>
            <person name="Kim E."/>
            <person name="Zhao J.-S.Z."/>
            <person name="Manno D."/>
            <person name="Hawari J."/>
            <person name="Richardson P."/>
        </authorList>
    </citation>
    <scope>NUCLEOTIDE SEQUENCE [LARGE SCALE GENOMIC DNA]</scope>
    <source>
        <strain evidence="2">ATCC 700345 / ANG-SQ1</strain>
    </source>
</reference>
<dbReference type="RefSeq" id="WP_012155614.1">
    <property type="nucleotide sequence ID" value="NC_009901.1"/>
</dbReference>
<dbReference type="AlphaFoldDB" id="A8H563"/>
<dbReference type="Gene3D" id="3.10.20.30">
    <property type="match status" value="1"/>
</dbReference>
<dbReference type="SUPFAM" id="SSF54285">
    <property type="entry name" value="MoaD/ThiS"/>
    <property type="match status" value="1"/>
</dbReference>
<dbReference type="InterPro" id="IPR012675">
    <property type="entry name" value="Beta-grasp_dom_sf"/>
</dbReference>
<keyword evidence="2" id="KW-1185">Reference proteome</keyword>